<name>A0A967AB91_9FLAO</name>
<dbReference type="Pfam" id="PF00005">
    <property type="entry name" value="ABC_tran"/>
    <property type="match status" value="1"/>
</dbReference>
<evidence type="ECO:0000313" key="6">
    <source>
        <dbReference type="EMBL" id="NGZ88871.1"/>
    </source>
</evidence>
<dbReference type="RefSeq" id="WP_166399142.1">
    <property type="nucleotide sequence ID" value="NZ_JAANAS010000002.1"/>
</dbReference>
<evidence type="ECO:0000256" key="3">
    <source>
        <dbReference type="ARBA" id="ARBA00022741"/>
    </source>
</evidence>
<gene>
    <name evidence="6" type="ORF">G7034_01235</name>
</gene>
<dbReference type="EMBL" id="JAANAS010000002">
    <property type="protein sequence ID" value="NGZ88871.1"/>
    <property type="molecule type" value="Genomic_DNA"/>
</dbReference>
<dbReference type="InterPro" id="IPR003593">
    <property type="entry name" value="AAA+_ATPase"/>
</dbReference>
<feature type="domain" description="ABC transporter" evidence="5">
    <location>
        <begin position="3"/>
        <end position="228"/>
    </location>
</feature>
<dbReference type="GO" id="GO:0016887">
    <property type="term" value="F:ATP hydrolysis activity"/>
    <property type="evidence" value="ECO:0007669"/>
    <property type="project" value="InterPro"/>
</dbReference>
<reference evidence="6" key="1">
    <citation type="submission" date="2020-03" db="EMBL/GenBank/DDBJ databases">
        <title>Psychroflexus Maritimus sp. nov., isolate from marine sediment.</title>
        <authorList>
            <person name="Zhong Y.-L."/>
        </authorList>
    </citation>
    <scope>NUCLEOTIDE SEQUENCE</scope>
    <source>
        <strain evidence="6">C1</strain>
    </source>
</reference>
<evidence type="ECO:0000256" key="2">
    <source>
        <dbReference type="ARBA" id="ARBA00022448"/>
    </source>
</evidence>
<dbReference type="SMART" id="SM00382">
    <property type="entry name" value="AAA"/>
    <property type="match status" value="1"/>
</dbReference>
<dbReference type="AlphaFoldDB" id="A0A967AB91"/>
<evidence type="ECO:0000256" key="1">
    <source>
        <dbReference type="ARBA" id="ARBA00005417"/>
    </source>
</evidence>
<dbReference type="PANTHER" id="PTHR43335:SF4">
    <property type="entry name" value="ABC TRANSPORTER, ATP-BINDING PROTEIN"/>
    <property type="match status" value="1"/>
</dbReference>
<accession>A0A967AB91</accession>
<dbReference type="Gene3D" id="3.40.50.300">
    <property type="entry name" value="P-loop containing nucleotide triphosphate hydrolases"/>
    <property type="match status" value="1"/>
</dbReference>
<protein>
    <submittedName>
        <fullName evidence="6">ATP-binding cassette domain-containing protein</fullName>
    </submittedName>
</protein>
<dbReference type="InterPro" id="IPR003439">
    <property type="entry name" value="ABC_transporter-like_ATP-bd"/>
</dbReference>
<keyword evidence="2" id="KW-0813">Transport</keyword>
<comment type="caution">
    <text evidence="6">The sequence shown here is derived from an EMBL/GenBank/DDBJ whole genome shotgun (WGS) entry which is preliminary data.</text>
</comment>
<dbReference type="PANTHER" id="PTHR43335">
    <property type="entry name" value="ABC TRANSPORTER, ATP-BINDING PROTEIN"/>
    <property type="match status" value="1"/>
</dbReference>
<evidence type="ECO:0000259" key="5">
    <source>
        <dbReference type="PROSITE" id="PS50893"/>
    </source>
</evidence>
<sequence>MSIKVVNLTKSYGKQRVLSNINFEIPAGQITGLLGPNGAGKSTLMKIITGYLIPNNGEAKINQISLANNKINAQKTIGYLPEQNPLYDEMYVREYLEFHRNIHQLPSKRIDEVIDITRLEKEAHKKIEQLSKGYKQRVGFAAAIIHEPKVLILDEPTSGFDPKQLVEIRNLIKEISKSTTVLISTHIMQEVEALCERVLIINKGELIADKMMNNFNSYKQQIIEVEFDYRVEKVALEILPNVDNVINTKGFVYEIYFSTEIDMRPKVFDLAHDIGLKIVSLNKVNQSLENYFLELIK</sequence>
<organism evidence="6 7">
    <name type="scientific">Psychroflexus maritimus</name>
    <dbReference type="NCBI Taxonomy" id="2714865"/>
    <lineage>
        <taxon>Bacteria</taxon>
        <taxon>Pseudomonadati</taxon>
        <taxon>Bacteroidota</taxon>
        <taxon>Flavobacteriia</taxon>
        <taxon>Flavobacteriales</taxon>
        <taxon>Flavobacteriaceae</taxon>
        <taxon>Psychroflexus</taxon>
    </lineage>
</organism>
<keyword evidence="3" id="KW-0547">Nucleotide-binding</keyword>
<dbReference type="Proteomes" id="UP000643701">
    <property type="component" value="Unassembled WGS sequence"/>
</dbReference>
<dbReference type="CDD" id="cd03230">
    <property type="entry name" value="ABC_DR_subfamily_A"/>
    <property type="match status" value="1"/>
</dbReference>
<dbReference type="GO" id="GO:0005524">
    <property type="term" value="F:ATP binding"/>
    <property type="evidence" value="ECO:0007669"/>
    <property type="project" value="UniProtKB-KW"/>
</dbReference>
<keyword evidence="7" id="KW-1185">Reference proteome</keyword>
<dbReference type="SUPFAM" id="SSF52540">
    <property type="entry name" value="P-loop containing nucleoside triphosphate hydrolases"/>
    <property type="match status" value="1"/>
</dbReference>
<dbReference type="InterPro" id="IPR027417">
    <property type="entry name" value="P-loop_NTPase"/>
</dbReference>
<evidence type="ECO:0000256" key="4">
    <source>
        <dbReference type="ARBA" id="ARBA00022840"/>
    </source>
</evidence>
<keyword evidence="4 6" id="KW-0067">ATP-binding</keyword>
<comment type="similarity">
    <text evidence="1">Belongs to the ABC transporter superfamily.</text>
</comment>
<dbReference type="PROSITE" id="PS50893">
    <property type="entry name" value="ABC_TRANSPORTER_2"/>
    <property type="match status" value="1"/>
</dbReference>
<proteinExistence type="inferred from homology"/>
<evidence type="ECO:0000313" key="7">
    <source>
        <dbReference type="Proteomes" id="UP000643701"/>
    </source>
</evidence>